<gene>
    <name evidence="1" type="ORF">EYC84_004617</name>
</gene>
<protein>
    <submittedName>
        <fullName evidence="1">Uncharacterized protein</fullName>
    </submittedName>
</protein>
<reference evidence="1 2" key="1">
    <citation type="submission" date="2019-06" db="EMBL/GenBank/DDBJ databases">
        <title>Genome Sequence of the Brown Rot Fungal Pathogen Monilinia fructicola.</title>
        <authorList>
            <person name="De Miccolis Angelini R.M."/>
            <person name="Landi L."/>
            <person name="Abate D."/>
            <person name="Pollastro S."/>
            <person name="Romanazzi G."/>
            <person name="Faretra F."/>
        </authorList>
    </citation>
    <scope>NUCLEOTIDE SEQUENCE [LARGE SCALE GENOMIC DNA]</scope>
    <source>
        <strain evidence="1 2">Mfrc123</strain>
    </source>
</reference>
<evidence type="ECO:0000313" key="2">
    <source>
        <dbReference type="Proteomes" id="UP000322873"/>
    </source>
</evidence>
<dbReference type="AlphaFoldDB" id="A0A5M9K3Y1"/>
<sequence>MQSKNCRVHVVLRLLISPRFRVTYPPSALGKLDPKSWEQYLVVFVFGPILDDAHHTSYTLRSAPAPLPYPPYENRGGHDRFHLAVLSYDPSRIYLAFPVNRPLVLQHPTNIQWTCLFMQALKGA</sequence>
<keyword evidence="2" id="KW-1185">Reference proteome</keyword>
<accession>A0A5M9K3Y1</accession>
<name>A0A5M9K3Y1_MONFR</name>
<evidence type="ECO:0000313" key="1">
    <source>
        <dbReference type="EMBL" id="KAA8575463.1"/>
    </source>
</evidence>
<proteinExistence type="predicted"/>
<dbReference type="EMBL" id="VICG01000002">
    <property type="protein sequence ID" value="KAA8575463.1"/>
    <property type="molecule type" value="Genomic_DNA"/>
</dbReference>
<comment type="caution">
    <text evidence="1">The sequence shown here is derived from an EMBL/GenBank/DDBJ whole genome shotgun (WGS) entry which is preliminary data.</text>
</comment>
<organism evidence="1 2">
    <name type="scientific">Monilinia fructicola</name>
    <name type="common">Brown rot fungus</name>
    <name type="synonym">Ciboria fructicola</name>
    <dbReference type="NCBI Taxonomy" id="38448"/>
    <lineage>
        <taxon>Eukaryota</taxon>
        <taxon>Fungi</taxon>
        <taxon>Dikarya</taxon>
        <taxon>Ascomycota</taxon>
        <taxon>Pezizomycotina</taxon>
        <taxon>Leotiomycetes</taxon>
        <taxon>Helotiales</taxon>
        <taxon>Sclerotiniaceae</taxon>
        <taxon>Monilinia</taxon>
    </lineage>
</organism>
<dbReference type="Proteomes" id="UP000322873">
    <property type="component" value="Unassembled WGS sequence"/>
</dbReference>